<evidence type="ECO:0000256" key="10">
    <source>
        <dbReference type="HAMAP-Rule" id="MF_00685"/>
    </source>
</evidence>
<keyword evidence="8 10" id="KW-0320">Glycogen biosynthesis</keyword>
<feature type="active site" description="Proton donor" evidence="10">
    <location>
        <position position="461"/>
    </location>
</feature>
<dbReference type="SUPFAM" id="SSF51445">
    <property type="entry name" value="(Trans)glycosidases"/>
    <property type="match status" value="1"/>
</dbReference>
<dbReference type="NCBIfam" id="NF008967">
    <property type="entry name" value="PRK12313.1"/>
    <property type="match status" value="1"/>
</dbReference>
<evidence type="ECO:0000256" key="3">
    <source>
        <dbReference type="ARBA" id="ARBA00004964"/>
    </source>
</evidence>
<reference evidence="13" key="1">
    <citation type="journal article" date="2019" name="Int. J. Syst. Evol. Microbiol.">
        <title>The Global Catalogue of Microorganisms (GCM) 10K type strain sequencing project: providing services to taxonomists for standard genome sequencing and annotation.</title>
        <authorList>
            <consortium name="The Broad Institute Genomics Platform"/>
            <consortium name="The Broad Institute Genome Sequencing Center for Infectious Disease"/>
            <person name="Wu L."/>
            <person name="Ma J."/>
        </authorList>
    </citation>
    <scope>NUCLEOTIDE SEQUENCE [LARGE SCALE GENOMIC DNA]</scope>
    <source>
        <strain evidence="13">CGMCC 4.7242</strain>
    </source>
</reference>
<protein>
    <recommendedName>
        <fullName evidence="10">1,4-alpha-glucan branching enzyme GlgB</fullName>
        <ecNumber evidence="10">2.4.1.18</ecNumber>
    </recommendedName>
    <alternativeName>
        <fullName evidence="10">1,4-alpha-D-glucan:1,4-alpha-D-glucan 6-glucosyl-transferase</fullName>
    </alternativeName>
    <alternativeName>
        <fullName evidence="10">Alpha-(1-&gt;4)-glucan branching enzyme</fullName>
    </alternativeName>
    <alternativeName>
        <fullName evidence="10">Glycogen branching enzyme</fullName>
        <shortName evidence="10">BE</shortName>
    </alternativeName>
</protein>
<dbReference type="EC" id="2.4.1.18" evidence="10"/>
<proteinExistence type="inferred from homology"/>
<dbReference type="Pfam" id="PF02806">
    <property type="entry name" value="Alpha-amylase_C"/>
    <property type="match status" value="1"/>
</dbReference>
<sequence>MTKVATFPETLPEGLNAAEVEAIVRGTHHDPFAILGPHHGQVRVFAPQAAEVAVVTEAGRSPLSRLHPEGFFAGDAPPGAYHLAMKAGDHEWEMGDPYRFGPVLGEMDEYLLAEGRHHRLYERLGARPVTHEGVAGVAFAVWAPNARRVSVVGHFNAWDGRRHAMRKRLGPGIWELFIPGLVPGEIYKYEIISAHGERLPLKTDPVGFAQEKPPETASIIHGMPDHDWHDSGWMAARAERQDRRAPISIYEVHLGSWRRGGQNELLDYDALADLLVPYVVEMGFTHVEFLPVSEHPFTGSWGYQPIGLFAPTSRYGSPEAFARLVDRLHEAGIGVILDWVPAHFPSDAHGLARFDGTALYEHEDPRQGFHQDWNTLIYNFGRREVANFLQSSALYWLDRFHIDALRVDAVASMLYLDYSRQEGQWIPNQYGGRENLEAISFLREVNERVQQDHPGAITIAEESTAFPKVSRPVSDGGLGFGFKWNMGWMHDTLGYFRRDPIHRRHHQHDLTFGLVYAFSEDFVLPLSHDEVVHGKGSLIRQMAGDRWQKFANLRAYFGFMWTHPGKKLLFMGGEFAQDREWNHDQSLDWHLLDDPLHKGVQSLVADLNRAYRDHPALHRLDCDPEGFEWIDASDSEQSVLVYMRKSDATSDGDAPPVVIACNLTPIPRYDYRIGVPRPGGWREILNTDADRYGGSNVGNHGLMQADETPWHGRDQSLRLTLPPLATIVITPA</sequence>
<evidence type="ECO:0000256" key="7">
    <source>
        <dbReference type="ARBA" id="ARBA00022679"/>
    </source>
</evidence>
<keyword evidence="13" id="KW-1185">Reference proteome</keyword>
<dbReference type="InterPro" id="IPR054169">
    <property type="entry name" value="GlgB_N"/>
</dbReference>
<dbReference type="PANTHER" id="PTHR43651">
    <property type="entry name" value="1,4-ALPHA-GLUCAN-BRANCHING ENZYME"/>
    <property type="match status" value="1"/>
</dbReference>
<dbReference type="Pfam" id="PF00128">
    <property type="entry name" value="Alpha-amylase"/>
    <property type="match status" value="1"/>
</dbReference>
<accession>A0ABW4S5E8</accession>
<dbReference type="EMBL" id="JBHUGH010000005">
    <property type="protein sequence ID" value="MFD1912207.1"/>
    <property type="molecule type" value="Genomic_DNA"/>
</dbReference>
<evidence type="ECO:0000256" key="6">
    <source>
        <dbReference type="ARBA" id="ARBA00022676"/>
    </source>
</evidence>
<evidence type="ECO:0000313" key="12">
    <source>
        <dbReference type="EMBL" id="MFD1912207.1"/>
    </source>
</evidence>
<keyword evidence="9 10" id="KW-0119">Carbohydrate metabolism</keyword>
<dbReference type="InterPro" id="IPR004193">
    <property type="entry name" value="Glyco_hydro_13_N"/>
</dbReference>
<feature type="active site" description="Nucleophile" evidence="10">
    <location>
        <position position="408"/>
    </location>
</feature>
<name>A0ABW4S5E8_9RHOB</name>
<evidence type="ECO:0000256" key="1">
    <source>
        <dbReference type="ARBA" id="ARBA00000826"/>
    </source>
</evidence>
<dbReference type="Gene3D" id="2.60.40.1180">
    <property type="entry name" value="Golgi alpha-mannosidase II"/>
    <property type="match status" value="1"/>
</dbReference>
<dbReference type="CDD" id="cd02855">
    <property type="entry name" value="E_set_GBE_prok_N"/>
    <property type="match status" value="1"/>
</dbReference>
<dbReference type="Gene3D" id="3.20.20.80">
    <property type="entry name" value="Glycosidases"/>
    <property type="match status" value="1"/>
</dbReference>
<keyword evidence="6 10" id="KW-0328">Glycosyltransferase</keyword>
<organism evidence="12 13">
    <name type="scientific">Halodurantibacterium flavum</name>
    <dbReference type="NCBI Taxonomy" id="1382802"/>
    <lineage>
        <taxon>Bacteria</taxon>
        <taxon>Pseudomonadati</taxon>
        <taxon>Pseudomonadota</taxon>
        <taxon>Alphaproteobacteria</taxon>
        <taxon>Rhodobacterales</taxon>
        <taxon>Paracoccaceae</taxon>
        <taxon>Halodurantibacterium</taxon>
    </lineage>
</organism>
<dbReference type="RefSeq" id="WP_390260644.1">
    <property type="nucleotide sequence ID" value="NZ_JBHUGH010000005.1"/>
</dbReference>
<evidence type="ECO:0000256" key="4">
    <source>
        <dbReference type="ARBA" id="ARBA00009000"/>
    </source>
</evidence>
<dbReference type="InterPro" id="IPR014756">
    <property type="entry name" value="Ig_E-set"/>
</dbReference>
<feature type="domain" description="Glycosyl hydrolase family 13 catalytic" evidence="11">
    <location>
        <begin position="251"/>
        <end position="597"/>
    </location>
</feature>
<dbReference type="NCBIfam" id="NF003811">
    <property type="entry name" value="PRK05402.1"/>
    <property type="match status" value="1"/>
</dbReference>
<dbReference type="InterPro" id="IPR017853">
    <property type="entry name" value="GH"/>
</dbReference>
<evidence type="ECO:0000256" key="8">
    <source>
        <dbReference type="ARBA" id="ARBA00023056"/>
    </source>
</evidence>
<comment type="catalytic activity">
    <reaction evidence="1 10">
        <text>Transfers a segment of a (1-&gt;4)-alpha-D-glucan chain to a primary hydroxy group in a similar glucan chain.</text>
        <dbReference type="EC" id="2.4.1.18"/>
    </reaction>
</comment>
<dbReference type="Gene3D" id="2.60.40.10">
    <property type="entry name" value="Immunoglobulins"/>
    <property type="match status" value="2"/>
</dbReference>
<dbReference type="NCBIfam" id="TIGR01515">
    <property type="entry name" value="branching_enzym"/>
    <property type="match status" value="1"/>
</dbReference>
<dbReference type="CDD" id="cd11322">
    <property type="entry name" value="AmyAc_Glg_BE"/>
    <property type="match status" value="1"/>
</dbReference>
<dbReference type="SMART" id="SM00642">
    <property type="entry name" value="Aamy"/>
    <property type="match status" value="1"/>
</dbReference>
<evidence type="ECO:0000256" key="2">
    <source>
        <dbReference type="ARBA" id="ARBA00002953"/>
    </source>
</evidence>
<evidence type="ECO:0000256" key="9">
    <source>
        <dbReference type="ARBA" id="ARBA00023277"/>
    </source>
</evidence>
<keyword evidence="7 10" id="KW-0808">Transferase</keyword>
<dbReference type="InterPro" id="IPR006048">
    <property type="entry name" value="A-amylase/branching_C"/>
</dbReference>
<dbReference type="PANTHER" id="PTHR43651:SF3">
    <property type="entry name" value="1,4-ALPHA-GLUCAN-BRANCHING ENZYME"/>
    <property type="match status" value="1"/>
</dbReference>
<dbReference type="InterPro" id="IPR006407">
    <property type="entry name" value="GlgB"/>
</dbReference>
<comment type="similarity">
    <text evidence="4 10">Belongs to the glycosyl hydrolase 13 family. GlgB subfamily.</text>
</comment>
<dbReference type="Proteomes" id="UP001597353">
    <property type="component" value="Unassembled WGS sequence"/>
</dbReference>
<dbReference type="PIRSF" id="PIRSF000463">
    <property type="entry name" value="GlgB"/>
    <property type="match status" value="1"/>
</dbReference>
<dbReference type="InterPro" id="IPR013780">
    <property type="entry name" value="Glyco_hydro_b"/>
</dbReference>
<dbReference type="InterPro" id="IPR037439">
    <property type="entry name" value="Branching_enzy"/>
</dbReference>
<dbReference type="HAMAP" id="MF_00685">
    <property type="entry name" value="GlgB"/>
    <property type="match status" value="1"/>
</dbReference>
<dbReference type="SUPFAM" id="SSF51011">
    <property type="entry name" value="Glycosyl hydrolase domain"/>
    <property type="match status" value="1"/>
</dbReference>
<dbReference type="GO" id="GO:0003844">
    <property type="term" value="F:1,4-alpha-glucan branching enzyme activity"/>
    <property type="evidence" value="ECO:0007669"/>
    <property type="project" value="UniProtKB-EC"/>
</dbReference>
<comment type="subunit">
    <text evidence="10">Monomer.</text>
</comment>
<evidence type="ECO:0000259" key="11">
    <source>
        <dbReference type="SMART" id="SM00642"/>
    </source>
</evidence>
<keyword evidence="5 10" id="KW-0321">Glycogen metabolism</keyword>
<comment type="caution">
    <text evidence="12">The sequence shown here is derived from an EMBL/GenBank/DDBJ whole genome shotgun (WGS) entry which is preliminary data.</text>
</comment>
<dbReference type="InterPro" id="IPR044143">
    <property type="entry name" value="GlgB_N_E_set_prok"/>
</dbReference>
<dbReference type="InterPro" id="IPR013783">
    <property type="entry name" value="Ig-like_fold"/>
</dbReference>
<evidence type="ECO:0000313" key="13">
    <source>
        <dbReference type="Proteomes" id="UP001597353"/>
    </source>
</evidence>
<evidence type="ECO:0000256" key="5">
    <source>
        <dbReference type="ARBA" id="ARBA00022600"/>
    </source>
</evidence>
<dbReference type="Pfam" id="PF22019">
    <property type="entry name" value="GlgB_N"/>
    <property type="match status" value="1"/>
</dbReference>
<gene>
    <name evidence="10 12" type="primary">glgB</name>
    <name evidence="12" type="ORF">ACFSGJ_08265</name>
</gene>
<dbReference type="Pfam" id="PF02922">
    <property type="entry name" value="CBM_48"/>
    <property type="match status" value="1"/>
</dbReference>
<comment type="function">
    <text evidence="2 10">Catalyzes the formation of the alpha-1,6-glucosidic linkages in glycogen by scission of a 1,4-alpha-linked oligosaccharide from growing alpha-1,4-glucan chains and the subsequent attachment of the oligosaccharide to the alpha-1,6 position.</text>
</comment>
<dbReference type="InterPro" id="IPR006047">
    <property type="entry name" value="GH13_cat_dom"/>
</dbReference>
<dbReference type="SUPFAM" id="SSF81296">
    <property type="entry name" value="E set domains"/>
    <property type="match status" value="2"/>
</dbReference>
<comment type="pathway">
    <text evidence="3 10">Glycan biosynthesis; glycogen biosynthesis.</text>
</comment>